<organism evidence="1 2">
    <name type="scientific">Flavisolibacter ginsenosidimutans</name>
    <dbReference type="NCBI Taxonomy" id="661481"/>
    <lineage>
        <taxon>Bacteria</taxon>
        <taxon>Pseudomonadati</taxon>
        <taxon>Bacteroidota</taxon>
        <taxon>Chitinophagia</taxon>
        <taxon>Chitinophagales</taxon>
        <taxon>Chitinophagaceae</taxon>
        <taxon>Flavisolibacter</taxon>
    </lineage>
</organism>
<reference evidence="1 2" key="1">
    <citation type="journal article" date="2015" name="Int. J. Syst. Evol. Microbiol.">
        <title>Flavisolibacter ginsenosidimutans sp. nov., with ginsenoside-converting activity isolated from soil used for cultivating ginseng.</title>
        <authorList>
            <person name="Zhao Y."/>
            <person name="Liu Q."/>
            <person name="Kang M.S."/>
            <person name="Jin F."/>
            <person name="Yu H."/>
            <person name="Im W.T."/>
        </authorList>
    </citation>
    <scope>NUCLEOTIDE SEQUENCE [LARGE SCALE GENOMIC DNA]</scope>
    <source>
        <strain evidence="1 2">Gsoil 636</strain>
    </source>
</reference>
<dbReference type="OrthoDB" id="668586at2"/>
<evidence type="ECO:0000313" key="2">
    <source>
        <dbReference type="Proteomes" id="UP000321204"/>
    </source>
</evidence>
<name>A0A5B8UFR4_9BACT</name>
<keyword evidence="2" id="KW-1185">Reference proteome</keyword>
<dbReference type="KEGG" id="fgg:FSB75_04855"/>
<dbReference type="RefSeq" id="WP_146783610.1">
    <property type="nucleotide sequence ID" value="NZ_BAABIO010000006.1"/>
</dbReference>
<accession>A0A5B8UFR4</accession>
<evidence type="ECO:0000313" key="1">
    <source>
        <dbReference type="EMBL" id="QEC55262.1"/>
    </source>
</evidence>
<sequence>MFTNVWVKYLPVLRIVLKRSLAAEQQFTLNAPDFERAGHKRKSGYKFLIKLRDGRLSNVIVDMPIASSLATALLEDAAIKEMVAANEFHISMNAKYQLTIKHIPHHQEQLQAADVEEA</sequence>
<dbReference type="AlphaFoldDB" id="A0A5B8UFR4"/>
<protein>
    <submittedName>
        <fullName evidence="1">Uncharacterized protein</fullName>
    </submittedName>
</protein>
<proteinExistence type="predicted"/>
<dbReference type="EMBL" id="CP042433">
    <property type="protein sequence ID" value="QEC55262.1"/>
    <property type="molecule type" value="Genomic_DNA"/>
</dbReference>
<dbReference type="Proteomes" id="UP000321204">
    <property type="component" value="Chromosome"/>
</dbReference>
<gene>
    <name evidence="1" type="ORF">FSB75_04855</name>
</gene>